<evidence type="ECO:0000256" key="2">
    <source>
        <dbReference type="ARBA" id="ARBA00022771"/>
    </source>
</evidence>
<reference evidence="8" key="1">
    <citation type="submission" date="2011-07" db="EMBL/GenBank/DDBJ databases">
        <authorList>
            <consortium name="Caenorhabditis brenneri Sequencing and Analysis Consortium"/>
            <person name="Wilson R.K."/>
        </authorList>
    </citation>
    <scope>NUCLEOTIDE SEQUENCE [LARGE SCALE GENOMIC DNA]</scope>
    <source>
        <strain evidence="8">PB2801</strain>
    </source>
</reference>
<protein>
    <submittedName>
        <fullName evidence="7">CBN-BED-1 protein</fullName>
    </submittedName>
</protein>
<feature type="domain" description="BED-type" evidence="6">
    <location>
        <begin position="78"/>
        <end position="129"/>
    </location>
</feature>
<evidence type="ECO:0000259" key="6">
    <source>
        <dbReference type="PROSITE" id="PS50808"/>
    </source>
</evidence>
<evidence type="ECO:0000313" key="8">
    <source>
        <dbReference type="Proteomes" id="UP000008068"/>
    </source>
</evidence>
<dbReference type="InParanoid" id="G0N3A5"/>
<name>G0N3A5_CAEBE</name>
<keyword evidence="8" id="KW-1185">Reference proteome</keyword>
<evidence type="ECO:0000256" key="5">
    <source>
        <dbReference type="SAM" id="MobiDB-lite"/>
    </source>
</evidence>
<accession>G0N3A5</accession>
<dbReference type="Proteomes" id="UP000008068">
    <property type="component" value="Unassembled WGS sequence"/>
</dbReference>
<feature type="compositionally biased region" description="Basic and acidic residues" evidence="5">
    <location>
        <begin position="436"/>
        <end position="447"/>
    </location>
</feature>
<dbReference type="OMA" id="WEHITWV"/>
<dbReference type="eggNOG" id="ENOG502TGTK">
    <property type="taxonomic scope" value="Eukaryota"/>
</dbReference>
<dbReference type="InterPro" id="IPR003656">
    <property type="entry name" value="Znf_BED"/>
</dbReference>
<dbReference type="GO" id="GO:0008270">
    <property type="term" value="F:zinc ion binding"/>
    <property type="evidence" value="ECO:0007669"/>
    <property type="project" value="UniProtKB-KW"/>
</dbReference>
<dbReference type="Pfam" id="PF02892">
    <property type="entry name" value="zf-BED"/>
    <property type="match status" value="1"/>
</dbReference>
<dbReference type="EMBL" id="GL379833">
    <property type="protein sequence ID" value="EGT51348.1"/>
    <property type="molecule type" value="Genomic_DNA"/>
</dbReference>
<dbReference type="PROSITE" id="PS50808">
    <property type="entry name" value="ZF_BED"/>
    <property type="match status" value="1"/>
</dbReference>
<feature type="region of interest" description="Disordered" evidence="5">
    <location>
        <begin position="259"/>
        <end position="314"/>
    </location>
</feature>
<dbReference type="GO" id="GO:0003677">
    <property type="term" value="F:DNA binding"/>
    <property type="evidence" value="ECO:0007669"/>
    <property type="project" value="InterPro"/>
</dbReference>
<dbReference type="AlphaFoldDB" id="G0N3A5"/>
<keyword evidence="3" id="KW-0862">Zinc</keyword>
<dbReference type="STRING" id="135651.G0N3A5"/>
<dbReference type="FunCoup" id="G0N3A5">
    <property type="interactions" value="1028"/>
</dbReference>
<gene>
    <name evidence="7" type="primary">Cbn-bed-1</name>
    <name evidence="7" type="ORF">CAEBREN_04980</name>
</gene>
<dbReference type="OrthoDB" id="5814137at2759"/>
<keyword evidence="2 4" id="KW-0863">Zinc-finger</keyword>
<keyword evidence="1" id="KW-0479">Metal-binding</keyword>
<evidence type="ECO:0000256" key="3">
    <source>
        <dbReference type="ARBA" id="ARBA00022833"/>
    </source>
</evidence>
<sequence>MDMSGLPGMSGDSEIDQASFAVAGAEHHEMMVANIKVEEDMEMNFPGYHAGNDAPSENQHPPNSMDDVKPPGWQPSTKGRSIVWDHITWLEVTQRASCNYCTAEFQIKGGTSALLRHLKTIHPAAINFDPENPPPVVRRKKRKADDYPMVSADTQSYVDNLLQQFMPEENRADGTEPSTSPPLALQDPNNQNSEVLLPPPSQLLSSQPSETAAPTTTQNRAETEIDEVIRNLQKESSAHQPQQDLRTLLGMTDESEIVSVSRGAVATTESPIRMANDEEKQVSSSSSSGGKKRKMEEASRQMAAYHHHQHPGMNSGKLPLSMLHPLRRPPPIHPGLPSSGMSNPMLMNHRMPPMLMPPSSIPPPPFPTTRSPIKNSPEAMEALDMEAKVLHNLSLRAVIDRENAMTVYYRTKARKMELEIKKLARELGEDQVDQEPTEHDPEHEQEE</sequence>
<evidence type="ECO:0000313" key="7">
    <source>
        <dbReference type="EMBL" id="EGT51348.1"/>
    </source>
</evidence>
<evidence type="ECO:0000256" key="4">
    <source>
        <dbReference type="PROSITE-ProRule" id="PRU00027"/>
    </source>
</evidence>
<dbReference type="InterPro" id="IPR036236">
    <property type="entry name" value="Znf_C2H2_sf"/>
</dbReference>
<feature type="region of interest" description="Disordered" evidence="5">
    <location>
        <begin position="425"/>
        <end position="447"/>
    </location>
</feature>
<evidence type="ECO:0000256" key="1">
    <source>
        <dbReference type="ARBA" id="ARBA00022723"/>
    </source>
</evidence>
<feature type="region of interest" description="Disordered" evidence="5">
    <location>
        <begin position="170"/>
        <end position="221"/>
    </location>
</feature>
<dbReference type="SUPFAM" id="SSF57667">
    <property type="entry name" value="beta-beta-alpha zinc fingers"/>
    <property type="match status" value="1"/>
</dbReference>
<feature type="region of interest" description="Disordered" evidence="5">
    <location>
        <begin position="126"/>
        <end position="147"/>
    </location>
</feature>
<dbReference type="HOGENOM" id="CLU_655941_0_0_1"/>
<organism evidence="8">
    <name type="scientific">Caenorhabditis brenneri</name>
    <name type="common">Nematode worm</name>
    <dbReference type="NCBI Taxonomy" id="135651"/>
    <lineage>
        <taxon>Eukaryota</taxon>
        <taxon>Metazoa</taxon>
        <taxon>Ecdysozoa</taxon>
        <taxon>Nematoda</taxon>
        <taxon>Chromadorea</taxon>
        <taxon>Rhabditida</taxon>
        <taxon>Rhabditina</taxon>
        <taxon>Rhabditomorpha</taxon>
        <taxon>Rhabditoidea</taxon>
        <taxon>Rhabditidae</taxon>
        <taxon>Peloderinae</taxon>
        <taxon>Caenorhabditis</taxon>
    </lineage>
</organism>
<feature type="compositionally biased region" description="Polar residues" evidence="5">
    <location>
        <begin position="210"/>
        <end position="220"/>
    </location>
</feature>
<proteinExistence type="predicted"/>
<feature type="region of interest" description="Disordered" evidence="5">
    <location>
        <begin position="45"/>
        <end position="76"/>
    </location>
</feature>
<dbReference type="SMART" id="SM00614">
    <property type="entry name" value="ZnF_BED"/>
    <property type="match status" value="1"/>
</dbReference>